<dbReference type="EMBL" id="JAWDGP010007755">
    <property type="protein sequence ID" value="KAK3706049.1"/>
    <property type="molecule type" value="Genomic_DNA"/>
</dbReference>
<dbReference type="Proteomes" id="UP001283361">
    <property type="component" value="Unassembled WGS sequence"/>
</dbReference>
<accession>A0AAE0XRY0</accession>
<proteinExistence type="predicted"/>
<reference evidence="1" key="1">
    <citation type="journal article" date="2023" name="G3 (Bethesda)">
        <title>A reference genome for the long-term kleptoplast-retaining sea slug Elysia crispata morphotype clarki.</title>
        <authorList>
            <person name="Eastman K.E."/>
            <person name="Pendleton A.L."/>
            <person name="Shaikh M.A."/>
            <person name="Suttiyut T."/>
            <person name="Ogas R."/>
            <person name="Tomko P."/>
            <person name="Gavelis G."/>
            <person name="Widhalm J.R."/>
            <person name="Wisecaver J.H."/>
        </authorList>
    </citation>
    <scope>NUCLEOTIDE SEQUENCE</scope>
    <source>
        <strain evidence="1">ECLA1</strain>
    </source>
</reference>
<name>A0AAE0XRY0_9GAST</name>
<dbReference type="AlphaFoldDB" id="A0AAE0XRY0"/>
<evidence type="ECO:0000313" key="1">
    <source>
        <dbReference type="EMBL" id="KAK3706049.1"/>
    </source>
</evidence>
<sequence>MRHDKRKYRHNSLGQRIDFYVATKTHVSLQTELSQHVKTVSLRRGLVKHLQTSSLDSSKLGFDPSAALESDESSATHLASLLRRGATNVNQTLFD</sequence>
<keyword evidence="2" id="KW-1185">Reference proteome</keyword>
<organism evidence="1 2">
    <name type="scientific">Elysia crispata</name>
    <name type="common">lettuce slug</name>
    <dbReference type="NCBI Taxonomy" id="231223"/>
    <lineage>
        <taxon>Eukaryota</taxon>
        <taxon>Metazoa</taxon>
        <taxon>Spiralia</taxon>
        <taxon>Lophotrochozoa</taxon>
        <taxon>Mollusca</taxon>
        <taxon>Gastropoda</taxon>
        <taxon>Heterobranchia</taxon>
        <taxon>Euthyneura</taxon>
        <taxon>Panpulmonata</taxon>
        <taxon>Sacoglossa</taxon>
        <taxon>Placobranchoidea</taxon>
        <taxon>Plakobranchidae</taxon>
        <taxon>Elysia</taxon>
    </lineage>
</organism>
<evidence type="ECO:0000313" key="2">
    <source>
        <dbReference type="Proteomes" id="UP001283361"/>
    </source>
</evidence>
<comment type="caution">
    <text evidence="1">The sequence shown here is derived from an EMBL/GenBank/DDBJ whole genome shotgun (WGS) entry which is preliminary data.</text>
</comment>
<gene>
    <name evidence="1" type="ORF">RRG08_016669</name>
</gene>
<protein>
    <submittedName>
        <fullName evidence="1">Uncharacterized protein</fullName>
    </submittedName>
</protein>